<dbReference type="PANTHER" id="PTHR22916">
    <property type="entry name" value="GLYCOSYLTRANSFERASE"/>
    <property type="match status" value="1"/>
</dbReference>
<feature type="domain" description="Glycosyltransferase 2-like" evidence="2">
    <location>
        <begin position="15"/>
        <end position="148"/>
    </location>
</feature>
<dbReference type="SUPFAM" id="SSF53448">
    <property type="entry name" value="Nucleotide-diphospho-sugar transferases"/>
    <property type="match status" value="1"/>
</dbReference>
<dbReference type="InterPro" id="IPR029044">
    <property type="entry name" value="Nucleotide-diphossugar_trans"/>
</dbReference>
<dbReference type="Proteomes" id="UP000195991">
    <property type="component" value="Unassembled WGS sequence"/>
</dbReference>
<dbReference type="PANTHER" id="PTHR22916:SF3">
    <property type="entry name" value="UDP-GLCNAC:BETAGAL BETA-1,3-N-ACETYLGLUCOSAMINYLTRANSFERASE-LIKE PROTEIN 1"/>
    <property type="match status" value="1"/>
</dbReference>
<evidence type="ECO:0000313" key="4">
    <source>
        <dbReference type="Proteomes" id="UP000195991"/>
    </source>
</evidence>
<dbReference type="Pfam" id="PF00535">
    <property type="entry name" value="Glycos_transf_2"/>
    <property type="match status" value="1"/>
</dbReference>
<dbReference type="RefSeq" id="WP_087985579.1">
    <property type="nucleotide sequence ID" value="NZ_FMBI01000026.1"/>
</dbReference>
<dbReference type="EMBL" id="FMBI01000026">
    <property type="protein sequence ID" value="SCC13079.1"/>
    <property type="molecule type" value="Genomic_DNA"/>
</dbReference>
<dbReference type="FunFam" id="3.90.550.10:FF:000130">
    <property type="entry name" value="Family 2 glycosyl transferase"/>
    <property type="match status" value="1"/>
</dbReference>
<evidence type="ECO:0000259" key="2">
    <source>
        <dbReference type="Pfam" id="PF00535"/>
    </source>
</evidence>
<protein>
    <recommendedName>
        <fullName evidence="2">Glycosyltransferase 2-like domain-containing protein</fullName>
    </recommendedName>
</protein>
<name>A0A1C4C1T5_BACTU</name>
<gene>
    <name evidence="3" type="ORF">BTT61001_01566</name>
</gene>
<sequence length="266" mass="30577">MVKCLSAHNKAPHVSVITPSYNSIRFIGETILSVQNQSYEDWEMIIVDDASTDQSLAKIKEIIEGDSRIRLLSLKENVGAAKARNIAIEEARGRYIAFLDSDDIWLPHKLKTQLLFMEEMNAAFSYASYSLIDENSNELNREVDVPKFVDYHCLAGNTIIGCLTVMIDREKIPHIEMPSVQPEDTALWLNLLHEGHEAKGIQQVLAKYRIVANSVSRNKIRAAFRYWKLLREQKRLNAVQILYYFSKYAYHAYRKNKINVVGKTQL</sequence>
<dbReference type="GO" id="GO:0016758">
    <property type="term" value="F:hexosyltransferase activity"/>
    <property type="evidence" value="ECO:0007669"/>
    <property type="project" value="UniProtKB-ARBA"/>
</dbReference>
<reference evidence="3 4" key="1">
    <citation type="submission" date="2016-08" db="EMBL/GenBank/DDBJ databases">
        <authorList>
            <person name="Seilhamer J.J."/>
        </authorList>
    </citation>
    <scope>NUCLEOTIDE SEQUENCE [LARGE SCALE GENOMIC DNA]</scope>
    <source>
        <strain evidence="3 4">IEBC_T61001</strain>
    </source>
</reference>
<evidence type="ECO:0000256" key="1">
    <source>
        <dbReference type="ARBA" id="ARBA00006739"/>
    </source>
</evidence>
<dbReference type="Gene3D" id="3.90.550.10">
    <property type="entry name" value="Spore Coat Polysaccharide Biosynthesis Protein SpsA, Chain A"/>
    <property type="match status" value="1"/>
</dbReference>
<dbReference type="CDD" id="cd00761">
    <property type="entry name" value="Glyco_tranf_GTA_type"/>
    <property type="match status" value="1"/>
</dbReference>
<proteinExistence type="inferred from homology"/>
<organism evidence="3 4">
    <name type="scientific">Bacillus thuringiensis</name>
    <dbReference type="NCBI Taxonomy" id="1428"/>
    <lineage>
        <taxon>Bacteria</taxon>
        <taxon>Bacillati</taxon>
        <taxon>Bacillota</taxon>
        <taxon>Bacilli</taxon>
        <taxon>Bacillales</taxon>
        <taxon>Bacillaceae</taxon>
        <taxon>Bacillus</taxon>
        <taxon>Bacillus cereus group</taxon>
    </lineage>
</organism>
<dbReference type="InterPro" id="IPR001173">
    <property type="entry name" value="Glyco_trans_2-like"/>
</dbReference>
<dbReference type="AlphaFoldDB" id="A0A1C4C1T5"/>
<evidence type="ECO:0000313" key="3">
    <source>
        <dbReference type="EMBL" id="SCC13079.1"/>
    </source>
</evidence>
<comment type="similarity">
    <text evidence="1">Belongs to the glycosyltransferase 2 family.</text>
</comment>
<accession>A0A1C4C1T5</accession>